<name>A0A9D7SXG5_9BACT</name>
<sequence length="489" mass="53764">MLRTGLLLISVCISIQVGFTQCLSGNCYNGIGKFRFQNGAIYEGHMIYGRLSGTGTLTYSNGDIYTGNWKLNKREGEGILRTKDGLSYQGIFYNNQLNGKIKVEDTHGGYFEGDWVNGQPMGEGRYFSSDGKFQSGEWSENGFVGTLLLTTKNEPSDYIPDCNIVPCGSGKGRLIFDDGSAYTGFFSNGYPEGEGECKFVNGDLYNGDWSNGKPNGRGKYTYANGISLSGEWKEGKYIDVPKVTKKSYAEGANIYALIVGASRYEFFESLKYTDDDAYKVYAFLRSPEGGAVPDDHIRLLIDESAIAENIYKSLDDITAMAGPEDEVLVYLAGHGLQGFYVPTNSDGYSNKVEYEDIKNRLKSCQAHQKLVIADACYSGSLLAAKTPMFESVDLFYKKLTASGGGTAFLLSSKSEEYSLESQGLRQGIFSYYLIQGLKGEADTSGDRIVTLDELYTYVYAQVRKYSGNQQSPVLAGDIDRSMPLASIRG</sequence>
<dbReference type="InterPro" id="IPR018247">
    <property type="entry name" value="EF_Hand_1_Ca_BS"/>
</dbReference>
<dbReference type="SUPFAM" id="SSF52129">
    <property type="entry name" value="Caspase-like"/>
    <property type="match status" value="1"/>
</dbReference>
<dbReference type="Proteomes" id="UP000808337">
    <property type="component" value="Unassembled WGS sequence"/>
</dbReference>
<feature type="domain" description="Peptidase C14 caspase" evidence="2">
    <location>
        <begin position="255"/>
        <end position="475"/>
    </location>
</feature>
<comment type="caution">
    <text evidence="3">The sequence shown here is derived from an EMBL/GenBank/DDBJ whole genome shotgun (WGS) entry which is preliminary data.</text>
</comment>
<gene>
    <name evidence="3" type="ORF">IPP15_22200</name>
</gene>
<dbReference type="PANTHER" id="PTHR43215">
    <property type="entry name" value="RADIAL SPOKE HEAD 1 HOMOLOG"/>
    <property type="match status" value="1"/>
</dbReference>
<organism evidence="3 4">
    <name type="scientific">Candidatus Opimibacter skivensis</name>
    <dbReference type="NCBI Taxonomy" id="2982028"/>
    <lineage>
        <taxon>Bacteria</taxon>
        <taxon>Pseudomonadati</taxon>
        <taxon>Bacteroidota</taxon>
        <taxon>Saprospiria</taxon>
        <taxon>Saprospirales</taxon>
        <taxon>Saprospiraceae</taxon>
        <taxon>Candidatus Opimibacter</taxon>
    </lineage>
</organism>
<dbReference type="InterPro" id="IPR029030">
    <property type="entry name" value="Caspase-like_dom_sf"/>
</dbReference>
<evidence type="ECO:0000256" key="1">
    <source>
        <dbReference type="ARBA" id="ARBA00022737"/>
    </source>
</evidence>
<dbReference type="AlphaFoldDB" id="A0A9D7SXG5"/>
<dbReference type="InterPro" id="IPR011600">
    <property type="entry name" value="Pept_C14_caspase"/>
</dbReference>
<dbReference type="SMART" id="SM00698">
    <property type="entry name" value="MORN"/>
    <property type="match status" value="5"/>
</dbReference>
<dbReference type="Gene3D" id="2.20.110.10">
    <property type="entry name" value="Histone H3 K4-specific methyltransferase SET7/9 N-terminal domain"/>
    <property type="match status" value="2"/>
</dbReference>
<protein>
    <submittedName>
        <fullName evidence="3">Caspase family protein</fullName>
    </submittedName>
</protein>
<dbReference type="SUPFAM" id="SSF82185">
    <property type="entry name" value="Histone H3 K4-specific methyltransferase SET7/9 N-terminal domain"/>
    <property type="match status" value="2"/>
</dbReference>
<dbReference type="PROSITE" id="PS00018">
    <property type="entry name" value="EF_HAND_1"/>
    <property type="match status" value="1"/>
</dbReference>
<evidence type="ECO:0000259" key="2">
    <source>
        <dbReference type="Pfam" id="PF00656"/>
    </source>
</evidence>
<keyword evidence="1" id="KW-0677">Repeat</keyword>
<evidence type="ECO:0000313" key="4">
    <source>
        <dbReference type="Proteomes" id="UP000808337"/>
    </source>
</evidence>
<evidence type="ECO:0000313" key="3">
    <source>
        <dbReference type="EMBL" id="MBK9985038.1"/>
    </source>
</evidence>
<dbReference type="Gene3D" id="3.40.50.1460">
    <property type="match status" value="1"/>
</dbReference>
<dbReference type="EMBL" id="JADKGY010000032">
    <property type="protein sequence ID" value="MBK9985038.1"/>
    <property type="molecule type" value="Genomic_DNA"/>
</dbReference>
<dbReference type="PANTHER" id="PTHR43215:SF14">
    <property type="entry name" value="RADIAL SPOKE HEAD 1 HOMOLOG"/>
    <property type="match status" value="1"/>
</dbReference>
<proteinExistence type="predicted"/>
<dbReference type="Pfam" id="PF00656">
    <property type="entry name" value="Peptidase_C14"/>
    <property type="match status" value="1"/>
</dbReference>
<reference evidence="3 4" key="1">
    <citation type="submission" date="2020-10" db="EMBL/GenBank/DDBJ databases">
        <title>Connecting structure to function with the recovery of over 1000 high-quality activated sludge metagenome-assembled genomes encoding full-length rRNA genes using long-read sequencing.</title>
        <authorList>
            <person name="Singleton C.M."/>
            <person name="Petriglieri F."/>
            <person name="Kristensen J.M."/>
            <person name="Kirkegaard R.H."/>
            <person name="Michaelsen T.Y."/>
            <person name="Andersen M.H."/>
            <person name="Karst S.M."/>
            <person name="Dueholm M.S."/>
            <person name="Nielsen P.H."/>
            <person name="Albertsen M."/>
        </authorList>
    </citation>
    <scope>NUCLEOTIDE SEQUENCE [LARGE SCALE GENOMIC DNA]</scope>
    <source>
        <strain evidence="3">Ribe_18-Q3-R11-54_MAXAC.273</strain>
    </source>
</reference>
<accession>A0A9D7SXG5</accession>
<dbReference type="Pfam" id="PF02493">
    <property type="entry name" value="MORN"/>
    <property type="match status" value="6"/>
</dbReference>
<dbReference type="InterPro" id="IPR003409">
    <property type="entry name" value="MORN"/>
</dbReference>
<dbReference type="GO" id="GO:0006508">
    <property type="term" value="P:proteolysis"/>
    <property type="evidence" value="ECO:0007669"/>
    <property type="project" value="InterPro"/>
</dbReference>
<dbReference type="GO" id="GO:0004197">
    <property type="term" value="F:cysteine-type endopeptidase activity"/>
    <property type="evidence" value="ECO:0007669"/>
    <property type="project" value="InterPro"/>
</dbReference>